<feature type="region of interest" description="Disordered" evidence="1">
    <location>
        <begin position="49"/>
        <end position="75"/>
    </location>
</feature>
<proteinExistence type="predicted"/>
<dbReference type="EMBL" id="CAMAPF010001153">
    <property type="protein sequence ID" value="CAH9148173.1"/>
    <property type="molecule type" value="Genomic_DNA"/>
</dbReference>
<keyword evidence="3" id="KW-1185">Reference proteome</keyword>
<evidence type="ECO:0000313" key="3">
    <source>
        <dbReference type="Proteomes" id="UP001152523"/>
    </source>
</evidence>
<evidence type="ECO:0000313" key="2">
    <source>
        <dbReference type="EMBL" id="CAH9148173.1"/>
    </source>
</evidence>
<reference evidence="2" key="1">
    <citation type="submission" date="2022-07" db="EMBL/GenBank/DDBJ databases">
        <authorList>
            <person name="Macas J."/>
            <person name="Novak P."/>
            <person name="Neumann P."/>
        </authorList>
    </citation>
    <scope>NUCLEOTIDE SEQUENCE</scope>
</reference>
<gene>
    <name evidence="2" type="ORF">CEPIT_LOCUS44300</name>
</gene>
<name>A0AAV0GL28_9ASTE</name>
<protein>
    <submittedName>
        <fullName evidence="2">Uncharacterized protein</fullName>
    </submittedName>
</protein>
<feature type="compositionally biased region" description="Polar residues" evidence="1">
    <location>
        <begin position="49"/>
        <end position="67"/>
    </location>
</feature>
<sequence>MPGAETGRAPENSPIALSPQSLATASHSPQIFSILGLEYRLKPIKKHTTQLIPKSSSQLTNRDSSLSPHKPHRAEQLTRHLRFSVRIEL</sequence>
<feature type="region of interest" description="Disordered" evidence="1">
    <location>
        <begin position="1"/>
        <end position="22"/>
    </location>
</feature>
<evidence type="ECO:0000256" key="1">
    <source>
        <dbReference type="SAM" id="MobiDB-lite"/>
    </source>
</evidence>
<accession>A0AAV0GL28</accession>
<organism evidence="2 3">
    <name type="scientific">Cuscuta epithymum</name>
    <dbReference type="NCBI Taxonomy" id="186058"/>
    <lineage>
        <taxon>Eukaryota</taxon>
        <taxon>Viridiplantae</taxon>
        <taxon>Streptophyta</taxon>
        <taxon>Embryophyta</taxon>
        <taxon>Tracheophyta</taxon>
        <taxon>Spermatophyta</taxon>
        <taxon>Magnoliopsida</taxon>
        <taxon>eudicotyledons</taxon>
        <taxon>Gunneridae</taxon>
        <taxon>Pentapetalae</taxon>
        <taxon>asterids</taxon>
        <taxon>lamiids</taxon>
        <taxon>Solanales</taxon>
        <taxon>Convolvulaceae</taxon>
        <taxon>Cuscuteae</taxon>
        <taxon>Cuscuta</taxon>
        <taxon>Cuscuta subgen. Cuscuta</taxon>
    </lineage>
</organism>
<dbReference type="Proteomes" id="UP001152523">
    <property type="component" value="Unassembled WGS sequence"/>
</dbReference>
<comment type="caution">
    <text evidence="2">The sequence shown here is derived from an EMBL/GenBank/DDBJ whole genome shotgun (WGS) entry which is preliminary data.</text>
</comment>
<dbReference type="AlphaFoldDB" id="A0AAV0GL28"/>